<dbReference type="EMBL" id="CAKXAJ010025609">
    <property type="protein sequence ID" value="CAH2242038.1"/>
    <property type="molecule type" value="Genomic_DNA"/>
</dbReference>
<dbReference type="OrthoDB" id="5966508at2759"/>
<dbReference type="PANTHER" id="PTHR10510">
    <property type="entry name" value="CYTOCHROME C OXIDASE POLYPEPTIDE 7A"/>
    <property type="match status" value="1"/>
</dbReference>
<dbReference type="InterPro" id="IPR003177">
    <property type="entry name" value="Cytc_oxidase_su7a_met"/>
</dbReference>
<evidence type="ECO:0000256" key="1">
    <source>
        <dbReference type="ARBA" id="ARBA00004273"/>
    </source>
</evidence>
<organism evidence="7 8">
    <name type="scientific">Pararge aegeria aegeria</name>
    <dbReference type="NCBI Taxonomy" id="348720"/>
    <lineage>
        <taxon>Eukaryota</taxon>
        <taxon>Metazoa</taxon>
        <taxon>Ecdysozoa</taxon>
        <taxon>Arthropoda</taxon>
        <taxon>Hexapoda</taxon>
        <taxon>Insecta</taxon>
        <taxon>Pterygota</taxon>
        <taxon>Neoptera</taxon>
        <taxon>Endopterygota</taxon>
        <taxon>Lepidoptera</taxon>
        <taxon>Glossata</taxon>
        <taxon>Ditrysia</taxon>
        <taxon>Papilionoidea</taxon>
        <taxon>Nymphalidae</taxon>
        <taxon>Satyrinae</taxon>
        <taxon>Satyrini</taxon>
        <taxon>Parargina</taxon>
        <taxon>Pararge</taxon>
    </lineage>
</organism>
<evidence type="ECO:0000256" key="3">
    <source>
        <dbReference type="ARBA" id="ARBA00022792"/>
    </source>
</evidence>
<dbReference type="Pfam" id="PF02238">
    <property type="entry name" value="COX7a"/>
    <property type="match status" value="1"/>
</dbReference>
<evidence type="ECO:0000256" key="4">
    <source>
        <dbReference type="ARBA" id="ARBA00023128"/>
    </source>
</evidence>
<comment type="similarity">
    <text evidence="2">Belongs to the cytochrome c oxidase VIIa family.</text>
</comment>
<dbReference type="InterPro" id="IPR039297">
    <property type="entry name" value="COX7a"/>
</dbReference>
<evidence type="ECO:0000313" key="7">
    <source>
        <dbReference type="EMBL" id="CAH2242038.1"/>
    </source>
</evidence>
<comment type="subcellular location">
    <subcellularLocation>
        <location evidence="1">Mitochondrion inner membrane</location>
    </subcellularLocation>
</comment>
<reference evidence="7" key="1">
    <citation type="submission" date="2022-03" db="EMBL/GenBank/DDBJ databases">
        <authorList>
            <person name="Lindestad O."/>
        </authorList>
    </citation>
    <scope>NUCLEOTIDE SEQUENCE</scope>
</reference>
<evidence type="ECO:0000256" key="5">
    <source>
        <dbReference type="ARBA" id="ARBA00023136"/>
    </source>
</evidence>
<dbReference type="PANTHER" id="PTHR10510:SF11">
    <property type="entry name" value="CYTOCHROME C OXIDASE SUBUNIT 7A, MITOCHONDRIAL"/>
    <property type="match status" value="1"/>
</dbReference>
<proteinExistence type="inferred from homology"/>
<comment type="caution">
    <text evidence="7">The sequence shown here is derived from an EMBL/GenBank/DDBJ whole genome shotgun (WGS) entry which is preliminary data.</text>
</comment>
<sequence length="87" mass="10074">MIFQKRYFCRGLSTTKVNRTSSLNKLKKLQADFQAEDGRPIWLKRGRSDRILSSLTFFLCYVGILMTLTTIYDNAKPSSWKTGKQTC</sequence>
<keyword evidence="6" id="KW-1133">Transmembrane helix</keyword>
<keyword evidence="6" id="KW-0812">Transmembrane</keyword>
<gene>
    <name evidence="7" type="primary">jg20600</name>
    <name evidence="7" type="ORF">PAEG_LOCUS18396</name>
</gene>
<dbReference type="GO" id="GO:0005743">
    <property type="term" value="C:mitochondrial inner membrane"/>
    <property type="evidence" value="ECO:0007669"/>
    <property type="project" value="UniProtKB-SubCell"/>
</dbReference>
<accession>A0A8S4RU58</accession>
<name>A0A8S4RU58_9NEOP</name>
<dbReference type="Gene3D" id="4.10.91.10">
    <property type="entry name" value="Cytochrome c oxidase, subunit VIIa"/>
    <property type="match status" value="1"/>
</dbReference>
<feature type="transmembrane region" description="Helical" evidence="6">
    <location>
        <begin position="51"/>
        <end position="72"/>
    </location>
</feature>
<evidence type="ECO:0000256" key="2">
    <source>
        <dbReference type="ARBA" id="ARBA00009331"/>
    </source>
</evidence>
<dbReference type="InterPro" id="IPR036539">
    <property type="entry name" value="Cyt_c_oxidase_su7a_sf"/>
</dbReference>
<keyword evidence="5 6" id="KW-0472">Membrane</keyword>
<dbReference type="AlphaFoldDB" id="A0A8S4RU58"/>
<protein>
    <submittedName>
        <fullName evidence="7">Jg20600 protein</fullName>
    </submittedName>
</protein>
<dbReference type="GO" id="GO:0097250">
    <property type="term" value="P:mitochondrial respirasome assembly"/>
    <property type="evidence" value="ECO:0007669"/>
    <property type="project" value="TreeGrafter"/>
</dbReference>
<evidence type="ECO:0000313" key="8">
    <source>
        <dbReference type="Proteomes" id="UP000838756"/>
    </source>
</evidence>
<keyword evidence="3" id="KW-0999">Mitochondrion inner membrane</keyword>
<keyword evidence="8" id="KW-1185">Reference proteome</keyword>
<keyword evidence="4" id="KW-0496">Mitochondrion</keyword>
<dbReference type="GO" id="GO:0045277">
    <property type="term" value="C:respiratory chain complex IV"/>
    <property type="evidence" value="ECO:0007669"/>
    <property type="project" value="InterPro"/>
</dbReference>
<dbReference type="GO" id="GO:0002082">
    <property type="term" value="P:regulation of oxidative phosphorylation"/>
    <property type="evidence" value="ECO:0007669"/>
    <property type="project" value="TreeGrafter"/>
</dbReference>
<evidence type="ECO:0000256" key="6">
    <source>
        <dbReference type="SAM" id="Phobius"/>
    </source>
</evidence>
<dbReference type="SUPFAM" id="SSF81419">
    <property type="entry name" value="Mitochondrial cytochrome c oxidase subunit VIIa"/>
    <property type="match status" value="1"/>
</dbReference>
<dbReference type="Proteomes" id="UP000838756">
    <property type="component" value="Unassembled WGS sequence"/>
</dbReference>
<dbReference type="GO" id="GO:0006123">
    <property type="term" value="P:mitochondrial electron transport, cytochrome c to oxygen"/>
    <property type="evidence" value="ECO:0007669"/>
    <property type="project" value="InterPro"/>
</dbReference>